<evidence type="ECO:0000313" key="1">
    <source>
        <dbReference type="EnsemblProtists" id="PYU1_T003629"/>
    </source>
</evidence>
<protein>
    <recommendedName>
        <fullName evidence="3">FLZ-type domain-containing protein</fullName>
    </recommendedName>
</protein>
<accession>K3WF88</accession>
<dbReference type="InParanoid" id="K3WF88"/>
<dbReference type="OMA" id="GAQHEQW"/>
<keyword evidence="2" id="KW-1185">Reference proteome</keyword>
<dbReference type="eggNOG" id="ENOG502T0G9">
    <property type="taxonomic scope" value="Eukaryota"/>
</dbReference>
<dbReference type="AlphaFoldDB" id="K3WF88"/>
<evidence type="ECO:0008006" key="3">
    <source>
        <dbReference type="Google" id="ProtNLM"/>
    </source>
</evidence>
<dbReference type="EMBL" id="GL376638">
    <property type="status" value="NOT_ANNOTATED_CDS"/>
    <property type="molecule type" value="Genomic_DNA"/>
</dbReference>
<evidence type="ECO:0000313" key="2">
    <source>
        <dbReference type="Proteomes" id="UP000019132"/>
    </source>
</evidence>
<sequence length="147" mass="16092">MAFEVAVKSWVAHKISRVRRRRDKQALEATKLKPIALAGASNGFSGRSQLCNSFARTQTRILRYEAHIEVTKADGGPQAEASHGFASSGIAPLRRDVSHQDGLGQWKPCAMCSRHVLRQDSKRFAEFCSLDCKTAAYLDVKAAGCDG</sequence>
<dbReference type="STRING" id="431595.K3WF88"/>
<reference evidence="2" key="2">
    <citation type="submission" date="2010-04" db="EMBL/GenBank/DDBJ databases">
        <authorList>
            <person name="Buell R."/>
            <person name="Hamilton J."/>
            <person name="Hostetler J."/>
        </authorList>
    </citation>
    <scope>NUCLEOTIDE SEQUENCE [LARGE SCALE GENOMIC DNA]</scope>
    <source>
        <strain evidence="2">DAOM:BR144</strain>
    </source>
</reference>
<organism evidence="1 2">
    <name type="scientific">Globisporangium ultimum (strain ATCC 200006 / CBS 805.95 / DAOM BR144)</name>
    <name type="common">Pythium ultimum</name>
    <dbReference type="NCBI Taxonomy" id="431595"/>
    <lineage>
        <taxon>Eukaryota</taxon>
        <taxon>Sar</taxon>
        <taxon>Stramenopiles</taxon>
        <taxon>Oomycota</taxon>
        <taxon>Peronosporomycetes</taxon>
        <taxon>Pythiales</taxon>
        <taxon>Pythiaceae</taxon>
        <taxon>Globisporangium</taxon>
    </lineage>
</organism>
<name>K3WF88_GLOUD</name>
<proteinExistence type="predicted"/>
<reference evidence="2" key="1">
    <citation type="journal article" date="2010" name="Genome Biol.">
        <title>Genome sequence of the necrotrophic plant pathogen Pythium ultimum reveals original pathogenicity mechanisms and effector repertoire.</title>
        <authorList>
            <person name="Levesque C.A."/>
            <person name="Brouwer H."/>
            <person name="Cano L."/>
            <person name="Hamilton J.P."/>
            <person name="Holt C."/>
            <person name="Huitema E."/>
            <person name="Raffaele S."/>
            <person name="Robideau G.P."/>
            <person name="Thines M."/>
            <person name="Win J."/>
            <person name="Zerillo M.M."/>
            <person name="Beakes G.W."/>
            <person name="Boore J.L."/>
            <person name="Busam D."/>
            <person name="Dumas B."/>
            <person name="Ferriera S."/>
            <person name="Fuerstenberg S.I."/>
            <person name="Gachon C.M."/>
            <person name="Gaulin E."/>
            <person name="Govers F."/>
            <person name="Grenville-Briggs L."/>
            <person name="Horner N."/>
            <person name="Hostetler J."/>
            <person name="Jiang R.H."/>
            <person name="Johnson J."/>
            <person name="Krajaejun T."/>
            <person name="Lin H."/>
            <person name="Meijer H.J."/>
            <person name="Moore B."/>
            <person name="Morris P."/>
            <person name="Phuntmart V."/>
            <person name="Puiu D."/>
            <person name="Shetty J."/>
            <person name="Stajich J.E."/>
            <person name="Tripathy S."/>
            <person name="Wawra S."/>
            <person name="van West P."/>
            <person name="Whitty B.R."/>
            <person name="Coutinho P.M."/>
            <person name="Henrissat B."/>
            <person name="Martin F."/>
            <person name="Thomas P.D."/>
            <person name="Tyler B.M."/>
            <person name="De Vries R.P."/>
            <person name="Kamoun S."/>
            <person name="Yandell M."/>
            <person name="Tisserat N."/>
            <person name="Buell C.R."/>
        </authorList>
    </citation>
    <scope>NUCLEOTIDE SEQUENCE</scope>
    <source>
        <strain evidence="2">DAOM:BR144</strain>
    </source>
</reference>
<reference evidence="1" key="3">
    <citation type="submission" date="2015-02" db="UniProtKB">
        <authorList>
            <consortium name="EnsemblProtists"/>
        </authorList>
    </citation>
    <scope>IDENTIFICATION</scope>
    <source>
        <strain evidence="1">DAOM BR144</strain>
    </source>
</reference>
<dbReference type="EnsemblProtists" id="PYU1_T003629">
    <property type="protein sequence ID" value="PYU1_T003629"/>
    <property type="gene ID" value="PYU1_G003619"/>
</dbReference>
<dbReference type="Proteomes" id="UP000019132">
    <property type="component" value="Unassembled WGS sequence"/>
</dbReference>
<dbReference type="HOGENOM" id="CLU_1771817_0_0_1"/>
<dbReference type="VEuPathDB" id="FungiDB:PYU1_G003619"/>